<name>R2S0I9_9ENTE</name>
<proteinExistence type="predicted"/>
<accession>R2S0I9</accession>
<dbReference type="Proteomes" id="UP000013782">
    <property type="component" value="Unassembled WGS sequence"/>
</dbReference>
<reference evidence="1 2" key="1">
    <citation type="submission" date="2013-02" db="EMBL/GenBank/DDBJ databases">
        <title>The Genome Sequence of Enterococcus pallens BAA-351.</title>
        <authorList>
            <consortium name="The Broad Institute Genome Sequencing Platform"/>
            <consortium name="The Broad Institute Genome Sequencing Center for Infectious Disease"/>
            <person name="Earl A.M."/>
            <person name="Gilmore M.S."/>
            <person name="Lebreton F."/>
            <person name="Walker B."/>
            <person name="Young S.K."/>
            <person name="Zeng Q."/>
            <person name="Gargeya S."/>
            <person name="Fitzgerald M."/>
            <person name="Haas B."/>
            <person name="Abouelleil A."/>
            <person name="Alvarado L."/>
            <person name="Arachchi H.M."/>
            <person name="Berlin A.M."/>
            <person name="Chapman S.B."/>
            <person name="Dewar J."/>
            <person name="Goldberg J."/>
            <person name="Griggs A."/>
            <person name="Gujja S."/>
            <person name="Hansen M."/>
            <person name="Howarth C."/>
            <person name="Imamovic A."/>
            <person name="Larimer J."/>
            <person name="McCowan C."/>
            <person name="Murphy C."/>
            <person name="Neiman D."/>
            <person name="Pearson M."/>
            <person name="Priest M."/>
            <person name="Roberts A."/>
            <person name="Saif S."/>
            <person name="Shea T."/>
            <person name="Sisk P."/>
            <person name="Sykes S."/>
            <person name="Wortman J."/>
            <person name="Nusbaum C."/>
            <person name="Birren B."/>
        </authorList>
    </citation>
    <scope>NUCLEOTIDE SEQUENCE [LARGE SCALE GENOMIC DNA]</scope>
    <source>
        <strain evidence="1 2">ATCC BAA-351</strain>
    </source>
</reference>
<evidence type="ECO:0000313" key="1">
    <source>
        <dbReference type="EMBL" id="EOH86336.1"/>
    </source>
</evidence>
<keyword evidence="2" id="KW-1185">Reference proteome</keyword>
<dbReference type="HOGENOM" id="CLU_152451_0_0_9"/>
<comment type="caution">
    <text evidence="1">The sequence shown here is derived from an EMBL/GenBank/DDBJ whole genome shotgun (WGS) entry which is preliminary data.</text>
</comment>
<dbReference type="OrthoDB" id="2199971at2"/>
<dbReference type="EMBL" id="AJAQ01000054">
    <property type="protein sequence ID" value="EOH86336.1"/>
    <property type="molecule type" value="Genomic_DNA"/>
</dbReference>
<gene>
    <name evidence="1" type="ORF">UAU_05258</name>
</gene>
<sequence>MAEIISFSRAKSRAQSTYNPLEAWRCAFLEELMAAEYSTSVPDELFPNSKIDDSKNLYELNTKVETLLPGEKLVLVRNHHFELFFYYSYENELTLRIGSLISGIDAVFLQDKFSNEKRIFKKYYQFMLGYFGK</sequence>
<protein>
    <submittedName>
        <fullName evidence="1">Uncharacterized protein</fullName>
    </submittedName>
</protein>
<dbReference type="AlphaFoldDB" id="R2S0I9"/>
<organism evidence="1 2">
    <name type="scientific">Enterococcus pallens ATCC BAA-351</name>
    <dbReference type="NCBI Taxonomy" id="1158607"/>
    <lineage>
        <taxon>Bacteria</taxon>
        <taxon>Bacillati</taxon>
        <taxon>Bacillota</taxon>
        <taxon>Bacilli</taxon>
        <taxon>Lactobacillales</taxon>
        <taxon>Enterococcaceae</taxon>
        <taxon>Enterococcus</taxon>
    </lineage>
</organism>
<dbReference type="RefSeq" id="WP_010760177.1">
    <property type="nucleotide sequence ID" value="NZ_ASWD01000009.1"/>
</dbReference>
<dbReference type="eggNOG" id="ENOG5032IUD">
    <property type="taxonomic scope" value="Bacteria"/>
</dbReference>
<evidence type="ECO:0000313" key="2">
    <source>
        <dbReference type="Proteomes" id="UP000013782"/>
    </source>
</evidence>